<gene>
    <name evidence="5" type="ORF">OA86_07310</name>
</gene>
<dbReference type="CDD" id="cd06170">
    <property type="entry name" value="LuxR_C_like"/>
    <property type="match status" value="1"/>
</dbReference>
<dbReference type="InterPro" id="IPR039420">
    <property type="entry name" value="WalR-like"/>
</dbReference>
<dbReference type="SUPFAM" id="SSF46894">
    <property type="entry name" value="C-terminal effector domain of the bipartite response regulators"/>
    <property type="match status" value="1"/>
</dbReference>
<dbReference type="EMBL" id="JSYL01000003">
    <property type="protein sequence ID" value="KIA89451.1"/>
    <property type="molecule type" value="Genomic_DNA"/>
</dbReference>
<dbReference type="GO" id="GO:0003677">
    <property type="term" value="F:DNA binding"/>
    <property type="evidence" value="ECO:0007669"/>
    <property type="project" value="UniProtKB-KW"/>
</dbReference>
<dbReference type="InterPro" id="IPR000792">
    <property type="entry name" value="Tscrpt_reg_LuxR_C"/>
</dbReference>
<evidence type="ECO:0000313" key="6">
    <source>
        <dbReference type="Proteomes" id="UP000031473"/>
    </source>
</evidence>
<dbReference type="PANTHER" id="PTHR43214">
    <property type="entry name" value="TWO-COMPONENT RESPONSE REGULATOR"/>
    <property type="match status" value="1"/>
</dbReference>
<evidence type="ECO:0000313" key="5">
    <source>
        <dbReference type="EMBL" id="KIA89451.1"/>
    </source>
</evidence>
<feature type="domain" description="HTH luxR-type" evidence="4">
    <location>
        <begin position="4"/>
        <end position="68"/>
    </location>
</feature>
<reference evidence="5 6" key="1">
    <citation type="submission" date="2014-10" db="EMBL/GenBank/DDBJ databases">
        <title>Kaistella jeonii genome.</title>
        <authorList>
            <person name="Clayton J.T."/>
            <person name="Newman J.D."/>
        </authorList>
    </citation>
    <scope>NUCLEOTIDE SEQUENCE [LARGE SCALE GENOMIC DNA]</scope>
    <source>
        <strain evidence="5 6">DSM 17048</strain>
    </source>
</reference>
<keyword evidence="2" id="KW-0238">DNA-binding</keyword>
<dbReference type="STRING" id="266749.SAMN05421876_105195"/>
<keyword evidence="1" id="KW-0805">Transcription regulation</keyword>
<evidence type="ECO:0000256" key="1">
    <source>
        <dbReference type="ARBA" id="ARBA00023015"/>
    </source>
</evidence>
<dbReference type="GO" id="GO:0006355">
    <property type="term" value="P:regulation of DNA-templated transcription"/>
    <property type="evidence" value="ECO:0007669"/>
    <property type="project" value="InterPro"/>
</dbReference>
<keyword evidence="6" id="KW-1185">Reference proteome</keyword>
<dbReference type="Gene3D" id="1.10.10.10">
    <property type="entry name" value="Winged helix-like DNA-binding domain superfamily/Winged helix DNA-binding domain"/>
    <property type="match status" value="1"/>
</dbReference>
<keyword evidence="3" id="KW-0804">Transcription</keyword>
<evidence type="ECO:0000256" key="3">
    <source>
        <dbReference type="ARBA" id="ARBA00023163"/>
    </source>
</evidence>
<organism evidence="5 6">
    <name type="scientific">Kaistella jeonii</name>
    <dbReference type="NCBI Taxonomy" id="266749"/>
    <lineage>
        <taxon>Bacteria</taxon>
        <taxon>Pseudomonadati</taxon>
        <taxon>Bacteroidota</taxon>
        <taxon>Flavobacteriia</taxon>
        <taxon>Flavobacteriales</taxon>
        <taxon>Weeksellaceae</taxon>
        <taxon>Chryseobacterium group</taxon>
        <taxon>Kaistella</taxon>
    </lineage>
</organism>
<dbReference type="InterPro" id="IPR036388">
    <property type="entry name" value="WH-like_DNA-bd_sf"/>
</dbReference>
<dbReference type="PANTHER" id="PTHR43214:SF41">
    <property type="entry name" value="NITRATE_NITRITE RESPONSE REGULATOR PROTEIN NARP"/>
    <property type="match status" value="1"/>
</dbReference>
<protein>
    <recommendedName>
        <fullName evidence="4">HTH luxR-type domain-containing protein</fullName>
    </recommendedName>
</protein>
<sequence length="68" mass="7899">MENDILNSSQLNRRQKELLQMVSEGLSNKEIAEKLSITEATVKYHLRNIYAILDIKNRKDILAKLSKK</sequence>
<dbReference type="SMART" id="SM00421">
    <property type="entry name" value="HTH_LUXR"/>
    <property type="match status" value="1"/>
</dbReference>
<dbReference type="AlphaFoldDB" id="A0A0C1CYH4"/>
<proteinExistence type="predicted"/>
<dbReference type="InterPro" id="IPR016032">
    <property type="entry name" value="Sig_transdc_resp-reg_C-effctor"/>
</dbReference>
<accession>A0A0C1CYH4</accession>
<dbReference type="Pfam" id="PF00196">
    <property type="entry name" value="GerE"/>
    <property type="match status" value="1"/>
</dbReference>
<name>A0A0C1CYH4_9FLAO</name>
<evidence type="ECO:0000259" key="4">
    <source>
        <dbReference type="PROSITE" id="PS50043"/>
    </source>
</evidence>
<dbReference type="Proteomes" id="UP000031473">
    <property type="component" value="Unassembled WGS sequence"/>
</dbReference>
<comment type="caution">
    <text evidence="5">The sequence shown here is derived from an EMBL/GenBank/DDBJ whole genome shotgun (WGS) entry which is preliminary data.</text>
</comment>
<dbReference type="PROSITE" id="PS50043">
    <property type="entry name" value="HTH_LUXR_2"/>
    <property type="match status" value="1"/>
</dbReference>
<evidence type="ECO:0000256" key="2">
    <source>
        <dbReference type="ARBA" id="ARBA00023125"/>
    </source>
</evidence>
<dbReference type="PRINTS" id="PR00038">
    <property type="entry name" value="HTHLUXR"/>
</dbReference>